<dbReference type="Pfam" id="PF13229">
    <property type="entry name" value="Beta_helix"/>
    <property type="match status" value="2"/>
</dbReference>
<proteinExistence type="predicted"/>
<feature type="domain" description="Right handed beta helix" evidence="1">
    <location>
        <begin position="400"/>
        <end position="509"/>
    </location>
</feature>
<feature type="non-terminal residue" evidence="2">
    <location>
        <position position="1"/>
    </location>
</feature>
<dbReference type="AlphaFoldDB" id="A0A3B0V5E3"/>
<dbReference type="SUPFAM" id="SSF51126">
    <property type="entry name" value="Pectin lyase-like"/>
    <property type="match status" value="2"/>
</dbReference>
<dbReference type="InterPro" id="IPR012334">
    <property type="entry name" value="Pectin_lyas_fold"/>
</dbReference>
<reference evidence="2" key="1">
    <citation type="submission" date="2018-06" db="EMBL/GenBank/DDBJ databases">
        <authorList>
            <person name="Zhirakovskaya E."/>
        </authorList>
    </citation>
    <scope>NUCLEOTIDE SEQUENCE</scope>
</reference>
<sequence length="558" mass="62606">TVVEFTKRDTNGDGIGENGILAQGEFIAKGTPQSPIIFRSAEKKRGRGDWDATNILGSDRSRNLIEFCQIEDAYRGLHFHFANVAVTNTIIRHNYRGLQFQESLVEIRDCQFYHNKSAVQGRDSEVYFNNNQIFANINGINFFRQNLTGRDNIFADNQWDGLRIREGEAVIERNVIAGNRFGLRVANAVFGRFSHNLLAANLENGLLLRNTDSLTVTANAILNNGLNGISLRDTRGEISGNLVAGNAERGIGIRSFSGMIKGNNIVANGVYALGLTGSSNVQALDNWWGGADMSRAIFDKHDNPALGLVSYKPAARGPFVFTWPLSRVPLDLSWYGLMRLTKDVTVPQGAALSIAPGTIVQLAKGVGMEIYGQIKGQGRSGKRILFTSATRKAPNSWDEIMLDRAMGSYFNFCDFEYAAWDIHCHFTNLIMNHCRFLNSYGGFRFRSGPVEIKNSLFEGNHIGLRALIMTADIHNNTFKNNEMAIFIRKKGSGIKIHHNNFIDNQRYDIRVGDFDAEDVDARYNWWQGKTKPDKFFDGRRDPELGRVIYKPVELQKQK</sequence>
<dbReference type="EMBL" id="UOEX01000154">
    <property type="protein sequence ID" value="VAW36110.1"/>
    <property type="molecule type" value="Genomic_DNA"/>
</dbReference>
<dbReference type="InterPro" id="IPR039448">
    <property type="entry name" value="Beta_helix"/>
</dbReference>
<dbReference type="Gene3D" id="2.160.20.10">
    <property type="entry name" value="Single-stranded right-handed beta-helix, Pectin lyase-like"/>
    <property type="match status" value="3"/>
</dbReference>
<evidence type="ECO:0000259" key="1">
    <source>
        <dbReference type="Pfam" id="PF13229"/>
    </source>
</evidence>
<gene>
    <name evidence="2" type="ORF">MNBD_DELTA03-1139</name>
</gene>
<dbReference type="InterPro" id="IPR011050">
    <property type="entry name" value="Pectin_lyase_fold/virulence"/>
</dbReference>
<dbReference type="SMART" id="SM00710">
    <property type="entry name" value="PbH1"/>
    <property type="match status" value="8"/>
</dbReference>
<accession>A0A3B0V5E3</accession>
<dbReference type="InterPro" id="IPR006626">
    <property type="entry name" value="PbH1"/>
</dbReference>
<organism evidence="2">
    <name type="scientific">hydrothermal vent metagenome</name>
    <dbReference type="NCBI Taxonomy" id="652676"/>
    <lineage>
        <taxon>unclassified sequences</taxon>
        <taxon>metagenomes</taxon>
        <taxon>ecological metagenomes</taxon>
    </lineage>
</organism>
<protein>
    <submittedName>
        <fullName evidence="2">Large exoproteins involved in heme utilization or adhesion</fullName>
    </submittedName>
</protein>
<feature type="domain" description="Right handed beta helix" evidence="1">
    <location>
        <begin position="139"/>
        <end position="286"/>
    </location>
</feature>
<name>A0A3B0V5E3_9ZZZZ</name>
<evidence type="ECO:0000313" key="2">
    <source>
        <dbReference type="EMBL" id="VAW36110.1"/>
    </source>
</evidence>